<evidence type="ECO:0000256" key="2">
    <source>
        <dbReference type="ARBA" id="ARBA00005648"/>
    </source>
</evidence>
<gene>
    <name evidence="10" type="ORF">STCU_00030</name>
    <name evidence="9" type="ORF">STCU_03164</name>
</gene>
<evidence type="ECO:0000259" key="7">
    <source>
        <dbReference type="Pfam" id="PF07970"/>
    </source>
</evidence>
<evidence type="ECO:0000313" key="11">
    <source>
        <dbReference type="Proteomes" id="UP000015354"/>
    </source>
</evidence>
<feature type="transmembrane region" description="Helical" evidence="6">
    <location>
        <begin position="273"/>
        <end position="295"/>
    </location>
</feature>
<keyword evidence="5 6" id="KW-0472">Membrane</keyword>
<dbReference type="InterPro" id="IPR045888">
    <property type="entry name" value="Erv"/>
</dbReference>
<dbReference type="InterPro" id="IPR012936">
    <property type="entry name" value="Erv_C"/>
</dbReference>
<evidence type="ECO:0000313" key="9">
    <source>
        <dbReference type="EMBL" id="EPY31860.1"/>
    </source>
</evidence>
<dbReference type="GO" id="GO:0016020">
    <property type="term" value="C:membrane"/>
    <property type="evidence" value="ECO:0007669"/>
    <property type="project" value="UniProtKB-SubCell"/>
</dbReference>
<evidence type="ECO:0000259" key="8">
    <source>
        <dbReference type="Pfam" id="PF13850"/>
    </source>
</evidence>
<keyword evidence="11" id="KW-1185">Reference proteome</keyword>
<accession>S9V2D6</accession>
<dbReference type="EMBL" id="ATMH01003164">
    <property type="protein sequence ID" value="EPY31860.1"/>
    <property type="molecule type" value="Genomic_DNA"/>
</dbReference>
<dbReference type="GO" id="GO:0005783">
    <property type="term" value="C:endoplasmic reticulum"/>
    <property type="evidence" value="ECO:0007669"/>
    <property type="project" value="TreeGrafter"/>
</dbReference>
<proteinExistence type="inferred from homology"/>
<dbReference type="Pfam" id="PF13850">
    <property type="entry name" value="ERGIC_N"/>
    <property type="match status" value="1"/>
</dbReference>
<reference evidence="10" key="2">
    <citation type="submission" date="2013-03" db="EMBL/GenBank/DDBJ databases">
        <authorList>
            <person name="Motta M.C.M."/>
            <person name="Martins A.C.A."/>
            <person name="Preta C.M.C.C."/>
            <person name="Silva R."/>
            <person name="de Souza S.S."/>
            <person name="Klein C.C."/>
            <person name="de Almeida L.G.P."/>
            <person name="Cunha O.L."/>
            <person name="Colabardini A.C."/>
            <person name="Lima B.A."/>
            <person name="Machado C.R."/>
            <person name="Soares C.M.A."/>
            <person name="de Menezes C.B.A."/>
            <person name="Bartolomeu D.C."/>
            <person name="Grisard E.C."/>
            <person name="Fantinatti-Garboggini F."/>
            <person name="Rodrigues-Luiz G.F."/>
            <person name="Wagner G."/>
            <person name="Goldman G.H."/>
            <person name="Fietto J.L.R."/>
            <person name="Ciapina L.P."/>
            <person name="Brocchi M."/>
            <person name="Elias M.C."/>
            <person name="Goldman M.H.S."/>
            <person name="Sagot M.-F."/>
            <person name="Pereira M."/>
            <person name="Stoco P.H."/>
            <person name="Teixeira S.M.R."/>
            <person name="de Mendonca-Neto R.P."/>
            <person name="Maciel T.E.F."/>
            <person name="Mendes T.A.O."/>
            <person name="Urmenyi T.P."/>
            <person name="Teixeira M.M.G."/>
            <person name="de Camargo E.F.P."/>
            <person name="de Sousa W."/>
            <person name="Schenkman S."/>
            <person name="de Vasconcelos A.T.R."/>
        </authorList>
    </citation>
    <scope>NUCLEOTIDE SEQUENCE</scope>
</reference>
<organism evidence="10 11">
    <name type="scientific">Strigomonas culicis</name>
    <dbReference type="NCBI Taxonomy" id="28005"/>
    <lineage>
        <taxon>Eukaryota</taxon>
        <taxon>Discoba</taxon>
        <taxon>Euglenozoa</taxon>
        <taxon>Kinetoplastea</taxon>
        <taxon>Metakinetoplastina</taxon>
        <taxon>Trypanosomatida</taxon>
        <taxon>Trypanosomatidae</taxon>
        <taxon>Strigomonadinae</taxon>
        <taxon>Strigomonas</taxon>
    </lineage>
</organism>
<sequence length="311" mass="34663">MRLQNTQWRRADMFRRIPKDLTEATTTGAIISIICLSVMTLLFLGEVISYVFPRTQSDVVVDPGSGSGEKMKVHIDITFYQLPCALASLDIIDVLHNHVMGSMDNIVRTRLDAKGREVGVFTDSNAPEVVKTEGCRLVGHFFVTKVPGNFHISCHSRPKLAHTNFPNGLIMDHKINHLSFGATNVKKLSSVAQLSPLDGQKAVENHPHLFQYFLDIIPTTYEGTIFSSHTYQFTSQMSTTHSNKNMMAAVFFQYQVSPLSVKYSAGRVSFTHFLTYLCAIVGGVFTVCGLMSRFIQVSSAQIQKRFMGKGD</sequence>
<feature type="domain" description="Endoplasmic reticulum vesicle transporter N-terminal" evidence="8">
    <location>
        <begin position="9"/>
        <end position="98"/>
    </location>
</feature>
<dbReference type="InterPro" id="IPR039542">
    <property type="entry name" value="Erv_N"/>
</dbReference>
<dbReference type="OrthoDB" id="270930at2759"/>
<evidence type="ECO:0000256" key="3">
    <source>
        <dbReference type="ARBA" id="ARBA00022692"/>
    </source>
</evidence>
<dbReference type="Pfam" id="PF07970">
    <property type="entry name" value="COPIIcoated_ERV"/>
    <property type="match status" value="1"/>
</dbReference>
<dbReference type="EMBL" id="ATMH01000030">
    <property type="protein sequence ID" value="EPY37267.1"/>
    <property type="molecule type" value="Genomic_DNA"/>
</dbReference>
<evidence type="ECO:0000256" key="6">
    <source>
        <dbReference type="SAM" id="Phobius"/>
    </source>
</evidence>
<comment type="subcellular location">
    <subcellularLocation>
        <location evidence="1">Membrane</location>
        <topology evidence="1">Multi-pass membrane protein</topology>
    </subcellularLocation>
</comment>
<reference evidence="10 11" key="1">
    <citation type="journal article" date="2013" name="PLoS ONE">
        <title>Predicting the Proteins of Angomonas deanei, Strigomonas culicis and Their Respective Endosymbionts Reveals New Aspects of the Trypanosomatidae Family.</title>
        <authorList>
            <person name="Motta M.C."/>
            <person name="Martins A.C."/>
            <person name="de Souza S.S."/>
            <person name="Catta-Preta C.M."/>
            <person name="Silva R."/>
            <person name="Klein C.C."/>
            <person name="de Almeida L.G."/>
            <person name="de Lima Cunha O."/>
            <person name="Ciapina L.P."/>
            <person name="Brocchi M."/>
            <person name="Colabardini A.C."/>
            <person name="de Araujo Lima B."/>
            <person name="Machado C.R."/>
            <person name="de Almeida Soares C.M."/>
            <person name="Probst C.M."/>
            <person name="de Menezes C.B."/>
            <person name="Thompson C.E."/>
            <person name="Bartholomeu D.C."/>
            <person name="Gradia D.F."/>
            <person name="Pavoni D.P."/>
            <person name="Grisard E.C."/>
            <person name="Fantinatti-Garboggini F."/>
            <person name="Marchini F.K."/>
            <person name="Rodrigues-Luiz G.F."/>
            <person name="Wagner G."/>
            <person name="Goldman G.H."/>
            <person name="Fietto J.L."/>
            <person name="Elias M.C."/>
            <person name="Goldman M.H."/>
            <person name="Sagot M.F."/>
            <person name="Pereira M."/>
            <person name="Stoco P.H."/>
            <person name="de Mendonca-Neto R.P."/>
            <person name="Teixeira S.M."/>
            <person name="Maciel T.E."/>
            <person name="de Oliveira Mendes T.A."/>
            <person name="Urmenyi T.P."/>
            <person name="de Souza W."/>
            <person name="Schenkman S."/>
            <person name="de Vasconcelos A.T."/>
        </authorList>
    </citation>
    <scope>NUCLEOTIDE SEQUENCE [LARGE SCALE GENOMIC DNA]</scope>
</reference>
<keyword evidence="3 6" id="KW-0812">Transmembrane</keyword>
<dbReference type="PANTHER" id="PTHR10984">
    <property type="entry name" value="ENDOPLASMIC RETICULUM-GOLGI INTERMEDIATE COMPARTMENT PROTEIN"/>
    <property type="match status" value="1"/>
</dbReference>
<dbReference type="GO" id="GO:0030134">
    <property type="term" value="C:COPII-coated ER to Golgi transport vesicle"/>
    <property type="evidence" value="ECO:0007669"/>
    <property type="project" value="TreeGrafter"/>
</dbReference>
<evidence type="ECO:0000256" key="5">
    <source>
        <dbReference type="ARBA" id="ARBA00023136"/>
    </source>
</evidence>
<comment type="caution">
    <text evidence="10">The sequence shown here is derived from an EMBL/GenBank/DDBJ whole genome shotgun (WGS) entry which is preliminary data.</text>
</comment>
<comment type="similarity">
    <text evidence="2">Belongs to the ERGIC family.</text>
</comment>
<dbReference type="PANTHER" id="PTHR10984:SF25">
    <property type="entry name" value="ENDOPLASMIC RETICULUM-GOLGI INTERMEDIATE COMPARTMENT PROTEIN 3"/>
    <property type="match status" value="1"/>
</dbReference>
<name>S9V2D6_9TRYP</name>
<evidence type="ECO:0000256" key="1">
    <source>
        <dbReference type="ARBA" id="ARBA00004141"/>
    </source>
</evidence>
<dbReference type="AlphaFoldDB" id="S9V2D6"/>
<feature type="transmembrane region" description="Helical" evidence="6">
    <location>
        <begin position="21"/>
        <end position="44"/>
    </location>
</feature>
<feature type="domain" description="Endoplasmic reticulum vesicle transporter C-terminal" evidence="7">
    <location>
        <begin position="131"/>
        <end position="291"/>
    </location>
</feature>
<dbReference type="Proteomes" id="UP000015354">
    <property type="component" value="Unassembled WGS sequence"/>
</dbReference>
<evidence type="ECO:0000313" key="10">
    <source>
        <dbReference type="EMBL" id="EPY37267.1"/>
    </source>
</evidence>
<evidence type="ECO:0000256" key="4">
    <source>
        <dbReference type="ARBA" id="ARBA00022989"/>
    </source>
</evidence>
<protein>
    <submittedName>
        <fullName evidence="10">COPII vesicle protein</fullName>
    </submittedName>
</protein>
<keyword evidence="4 6" id="KW-1133">Transmembrane helix</keyword>